<feature type="region of interest" description="Disordered" evidence="1">
    <location>
        <begin position="16"/>
        <end position="37"/>
    </location>
</feature>
<keyword evidence="3" id="KW-1185">Reference proteome</keyword>
<organism evidence="2 3">
    <name type="scientific">Streptomyces albiflavescens</name>
    <dbReference type="NCBI Taxonomy" id="1623582"/>
    <lineage>
        <taxon>Bacteria</taxon>
        <taxon>Bacillati</taxon>
        <taxon>Actinomycetota</taxon>
        <taxon>Actinomycetes</taxon>
        <taxon>Kitasatosporales</taxon>
        <taxon>Streptomycetaceae</taxon>
        <taxon>Streptomyces</taxon>
    </lineage>
</organism>
<sequence>MQSNQVGAGAFRHAQGGFTLSRSGPGGVQDDGLTAGQQGGCAVEQDRVSLVGPLRRVEAFAVAGGRGRLGRDARQLLAEAVTAEQCHSQAVGQCAGERGLPAAREPAHERQADSGCTKVPQGRCDQSACRCLRADRGLA</sequence>
<comment type="caution">
    <text evidence="2">The sequence shown here is derived from an EMBL/GenBank/DDBJ whole genome shotgun (WGS) entry which is preliminary data.</text>
</comment>
<evidence type="ECO:0000313" key="3">
    <source>
        <dbReference type="Proteomes" id="UP000600365"/>
    </source>
</evidence>
<reference evidence="2 3" key="1">
    <citation type="journal article" date="2014" name="Int. J. Syst. Evol. Microbiol.">
        <title>Complete genome sequence of Corynebacterium casei LMG S-19264T (=DSM 44701T), isolated from a smear-ripened cheese.</title>
        <authorList>
            <consortium name="US DOE Joint Genome Institute (JGI-PGF)"/>
            <person name="Walter F."/>
            <person name="Albersmeier A."/>
            <person name="Kalinowski J."/>
            <person name="Ruckert C."/>
        </authorList>
    </citation>
    <scope>NUCLEOTIDE SEQUENCE [LARGE SCALE GENOMIC DNA]</scope>
    <source>
        <strain evidence="2 3">CGMCC 4.7111</strain>
    </source>
</reference>
<dbReference type="AlphaFoldDB" id="A0A918CY06"/>
<evidence type="ECO:0000313" key="2">
    <source>
        <dbReference type="EMBL" id="GGN48531.1"/>
    </source>
</evidence>
<protein>
    <submittedName>
        <fullName evidence="2">Uncharacterized protein</fullName>
    </submittedName>
</protein>
<gene>
    <name evidence="2" type="ORF">GCM10011579_001270</name>
</gene>
<name>A0A918CY06_9ACTN</name>
<accession>A0A918CY06</accession>
<evidence type="ECO:0000256" key="1">
    <source>
        <dbReference type="SAM" id="MobiDB-lite"/>
    </source>
</evidence>
<dbReference type="EMBL" id="BMMM01000001">
    <property type="protein sequence ID" value="GGN48531.1"/>
    <property type="molecule type" value="Genomic_DNA"/>
</dbReference>
<proteinExistence type="predicted"/>
<dbReference type="Proteomes" id="UP000600365">
    <property type="component" value="Unassembled WGS sequence"/>
</dbReference>